<keyword evidence="4" id="KW-0997">Cell inner membrane</keyword>
<feature type="transmembrane region" description="Helical" evidence="10">
    <location>
        <begin position="288"/>
        <end position="309"/>
    </location>
</feature>
<dbReference type="EMBL" id="FRDL01000002">
    <property type="protein sequence ID" value="SHN56910.1"/>
    <property type="molecule type" value="Genomic_DNA"/>
</dbReference>
<sequence>MSRTPPPEGAARTEAPKDAPAGAPVASRRGAPASDPVVAPAATPAAGPAANAASGSAAIPAEKPAAGPAPPVDARALAAALALLALLAARAHAERGAPLVWAALLGAFAGLALHHARFGFASAWRRMTRERRGAGLRAQMLLIGLTCAASYPLMQWGAQIGLPARGHVLPIGAASAIGAFMFGAGMQLGGGCASGTLHALGGGAPRMAITLAFFVGGSVLATAHWDFWSALPRTRAGASLPQMMGALPALAVTLALLGAIALASAALERRRHGALEPPSRAGDPLRGPWTPGMGAAALALVGIGCFLALGRPWGVTSAFALWGAKALNAAGLPVQEWTYWSGWRRGALEASVFADATSVMNFGIVLGAMAAAALAGRWGGGARPDLRGALTAAAGGLLMGYGARLAYGCNIGAYLGGLASGSAHGWWWLIWGWAGSALGTRLRARLGMDPPACPPRA</sequence>
<feature type="region of interest" description="Disordered" evidence="9">
    <location>
        <begin position="1"/>
        <end position="52"/>
    </location>
</feature>
<dbReference type="GO" id="GO:0005886">
    <property type="term" value="C:plasma membrane"/>
    <property type="evidence" value="ECO:0007669"/>
    <property type="project" value="UniProtKB-SubCell"/>
</dbReference>
<feature type="transmembrane region" description="Helical" evidence="10">
    <location>
        <begin position="358"/>
        <end position="376"/>
    </location>
</feature>
<feature type="transmembrane region" description="Helical" evidence="10">
    <location>
        <begin position="388"/>
        <end position="407"/>
    </location>
</feature>
<evidence type="ECO:0000256" key="1">
    <source>
        <dbReference type="ARBA" id="ARBA00004429"/>
    </source>
</evidence>
<dbReference type="PANTHER" id="PTHR30574">
    <property type="entry name" value="INNER MEMBRANE PROTEIN YEDE"/>
    <property type="match status" value="1"/>
</dbReference>
<keyword evidence="5 10" id="KW-0812">Transmembrane</keyword>
<dbReference type="InterPro" id="IPR007272">
    <property type="entry name" value="Sulf_transp_TsuA/YedE"/>
</dbReference>
<evidence type="ECO:0000256" key="3">
    <source>
        <dbReference type="ARBA" id="ARBA00022475"/>
    </source>
</evidence>
<evidence type="ECO:0000256" key="10">
    <source>
        <dbReference type="SAM" id="Phobius"/>
    </source>
</evidence>
<dbReference type="Pfam" id="PF04143">
    <property type="entry name" value="Sulf_transp"/>
    <property type="match status" value="1"/>
</dbReference>
<feature type="transmembrane region" description="Helical" evidence="10">
    <location>
        <begin position="168"/>
        <end position="186"/>
    </location>
</feature>
<comment type="similarity">
    <text evidence="8">Belongs to the TsuA/YedE (TC 9.B.102) family.</text>
</comment>
<feature type="transmembrane region" description="Helical" evidence="10">
    <location>
        <begin position="207"/>
        <end position="225"/>
    </location>
</feature>
<feature type="transmembrane region" description="Helical" evidence="10">
    <location>
        <begin position="413"/>
        <end position="434"/>
    </location>
</feature>
<accession>A0A1M7SEL2</accession>
<name>A0A1M7SEL2_9RHOB</name>
<evidence type="ECO:0000256" key="4">
    <source>
        <dbReference type="ARBA" id="ARBA00022519"/>
    </source>
</evidence>
<feature type="compositionally biased region" description="Low complexity" evidence="9">
    <location>
        <begin position="30"/>
        <end position="52"/>
    </location>
</feature>
<protein>
    <submittedName>
        <fullName evidence="11">Uncharacterized protein</fullName>
    </submittedName>
</protein>
<evidence type="ECO:0000256" key="6">
    <source>
        <dbReference type="ARBA" id="ARBA00022989"/>
    </source>
</evidence>
<evidence type="ECO:0000313" key="12">
    <source>
        <dbReference type="Proteomes" id="UP000184066"/>
    </source>
</evidence>
<dbReference type="Proteomes" id="UP000184066">
    <property type="component" value="Unassembled WGS sequence"/>
</dbReference>
<proteinExistence type="inferred from homology"/>
<dbReference type="STRING" id="1189325.SAMN04488119_103200"/>
<evidence type="ECO:0000313" key="11">
    <source>
        <dbReference type="EMBL" id="SHN56910.1"/>
    </source>
</evidence>
<dbReference type="PANTHER" id="PTHR30574:SF1">
    <property type="entry name" value="SULPHUR TRANSPORT DOMAIN-CONTAINING PROTEIN"/>
    <property type="match status" value="1"/>
</dbReference>
<reference evidence="11 12" key="1">
    <citation type="submission" date="2016-12" db="EMBL/GenBank/DDBJ databases">
        <authorList>
            <person name="Song W.-J."/>
            <person name="Kurnit D.M."/>
        </authorList>
    </citation>
    <scope>NUCLEOTIDE SEQUENCE [LARGE SCALE GENOMIC DNA]</scope>
    <source>
        <strain evidence="11 12">CGMCC 1.10808</strain>
    </source>
</reference>
<organism evidence="11 12">
    <name type="scientific">Oceanicella actignis</name>
    <dbReference type="NCBI Taxonomy" id="1189325"/>
    <lineage>
        <taxon>Bacteria</taxon>
        <taxon>Pseudomonadati</taxon>
        <taxon>Pseudomonadota</taxon>
        <taxon>Alphaproteobacteria</taxon>
        <taxon>Rhodobacterales</taxon>
        <taxon>Paracoccaceae</taxon>
        <taxon>Oceanicella</taxon>
    </lineage>
</organism>
<keyword evidence="6 10" id="KW-1133">Transmembrane helix</keyword>
<keyword evidence="12" id="KW-1185">Reference proteome</keyword>
<evidence type="ECO:0000256" key="5">
    <source>
        <dbReference type="ARBA" id="ARBA00022692"/>
    </source>
</evidence>
<keyword evidence="3" id="KW-1003">Cell membrane</keyword>
<evidence type="ECO:0000256" key="8">
    <source>
        <dbReference type="ARBA" id="ARBA00035655"/>
    </source>
</evidence>
<dbReference type="OrthoDB" id="9794165at2"/>
<comment type="subcellular location">
    <subcellularLocation>
        <location evidence="1">Cell inner membrane</location>
        <topology evidence="1">Multi-pass membrane protein</topology>
    </subcellularLocation>
</comment>
<evidence type="ECO:0000256" key="2">
    <source>
        <dbReference type="ARBA" id="ARBA00022448"/>
    </source>
</evidence>
<keyword evidence="2" id="KW-0813">Transport</keyword>
<feature type="transmembrane region" description="Helical" evidence="10">
    <location>
        <begin position="141"/>
        <end position="162"/>
    </location>
</feature>
<feature type="transmembrane region" description="Helical" evidence="10">
    <location>
        <begin position="99"/>
        <end position="120"/>
    </location>
</feature>
<dbReference type="RefSeq" id="WP_083581149.1">
    <property type="nucleotide sequence ID" value="NZ_FOHL01000003.1"/>
</dbReference>
<dbReference type="AlphaFoldDB" id="A0A1M7SEL2"/>
<keyword evidence="7 10" id="KW-0472">Membrane</keyword>
<evidence type="ECO:0000256" key="9">
    <source>
        <dbReference type="SAM" id="MobiDB-lite"/>
    </source>
</evidence>
<gene>
    <name evidence="11" type="ORF">SAMN05216200_102308</name>
</gene>
<evidence type="ECO:0000256" key="7">
    <source>
        <dbReference type="ARBA" id="ARBA00023136"/>
    </source>
</evidence>
<feature type="transmembrane region" description="Helical" evidence="10">
    <location>
        <begin position="245"/>
        <end position="267"/>
    </location>
</feature>